<dbReference type="Pfam" id="PF07963">
    <property type="entry name" value="N_methyl"/>
    <property type="match status" value="1"/>
</dbReference>
<keyword evidence="1" id="KW-0472">Membrane</keyword>
<dbReference type="KEGG" id="dwd:DSCW_14980"/>
<proteinExistence type="predicted"/>
<sequence>MITNKRRPIAFHDNSGFTMVELLVAMAASLILMAAVVGMYTVLTRSYTTETARASVQQDLRAGLALMCQDIQHAGLDPLGTAGGGFTVSSATDIEFIADMDYDGAVTAGNNERVRYHLNGSQLIQSLDNPADPNDLDDSNNAVLLDNVSDLSFVYLDQDGNVTATADEIRSIQIEMTVQAPAGRAGTVARTLTERVRLRNT</sequence>
<dbReference type="RefSeq" id="WP_155303136.1">
    <property type="nucleotide sequence ID" value="NZ_AP021875.1"/>
</dbReference>
<dbReference type="InterPro" id="IPR012902">
    <property type="entry name" value="N_methyl_site"/>
</dbReference>
<evidence type="ECO:0000256" key="1">
    <source>
        <dbReference type="SAM" id="Phobius"/>
    </source>
</evidence>
<dbReference type="NCBIfam" id="TIGR02532">
    <property type="entry name" value="IV_pilin_GFxxxE"/>
    <property type="match status" value="1"/>
</dbReference>
<organism evidence="2 3">
    <name type="scientific">Desulfosarcina widdelii</name>
    <dbReference type="NCBI Taxonomy" id="947919"/>
    <lineage>
        <taxon>Bacteria</taxon>
        <taxon>Pseudomonadati</taxon>
        <taxon>Thermodesulfobacteriota</taxon>
        <taxon>Desulfobacteria</taxon>
        <taxon>Desulfobacterales</taxon>
        <taxon>Desulfosarcinaceae</taxon>
        <taxon>Desulfosarcina</taxon>
    </lineage>
</organism>
<keyword evidence="3" id="KW-1185">Reference proteome</keyword>
<name>A0A5K7Z3F1_9BACT</name>
<accession>A0A5K7Z3F1</accession>
<dbReference type="InterPro" id="IPR045584">
    <property type="entry name" value="Pilin-like"/>
</dbReference>
<dbReference type="OrthoDB" id="5405832at2"/>
<evidence type="ECO:0000313" key="2">
    <source>
        <dbReference type="EMBL" id="BBO74081.1"/>
    </source>
</evidence>
<evidence type="ECO:0008006" key="4">
    <source>
        <dbReference type="Google" id="ProtNLM"/>
    </source>
</evidence>
<dbReference type="AlphaFoldDB" id="A0A5K7Z3F1"/>
<protein>
    <recommendedName>
        <fullName evidence="4">Prepilin-type N-terminal cleavage/methylation domain-containing protein</fullName>
    </recommendedName>
</protein>
<dbReference type="Proteomes" id="UP000427769">
    <property type="component" value="Chromosome"/>
</dbReference>
<dbReference type="EMBL" id="AP021875">
    <property type="protein sequence ID" value="BBO74081.1"/>
    <property type="molecule type" value="Genomic_DNA"/>
</dbReference>
<evidence type="ECO:0000313" key="3">
    <source>
        <dbReference type="Proteomes" id="UP000427769"/>
    </source>
</evidence>
<reference evidence="2 3" key="1">
    <citation type="submission" date="2019-11" db="EMBL/GenBank/DDBJ databases">
        <title>Comparative genomics of hydrocarbon-degrading Desulfosarcina strains.</title>
        <authorList>
            <person name="Watanabe M."/>
            <person name="Kojima H."/>
            <person name="Fukui M."/>
        </authorList>
    </citation>
    <scope>NUCLEOTIDE SEQUENCE [LARGE SCALE GENOMIC DNA]</scope>
    <source>
        <strain evidence="2 3">PP31</strain>
    </source>
</reference>
<gene>
    <name evidence="2" type="ORF">DSCW_14980</name>
</gene>
<keyword evidence="1" id="KW-0812">Transmembrane</keyword>
<feature type="transmembrane region" description="Helical" evidence="1">
    <location>
        <begin position="20"/>
        <end position="43"/>
    </location>
</feature>
<dbReference type="SUPFAM" id="SSF54523">
    <property type="entry name" value="Pili subunits"/>
    <property type="match status" value="1"/>
</dbReference>
<keyword evidence="1" id="KW-1133">Transmembrane helix</keyword>